<reference evidence="1" key="1">
    <citation type="submission" date="2022-10" db="EMBL/GenBank/DDBJ databases">
        <title>Culturing micro-colonial fungi from biological soil crusts in the Mojave desert and describing Neophaeococcomyces mojavensis, and introducing the new genera and species Taxawa tesnikishii.</title>
        <authorList>
            <person name="Kurbessoian T."/>
            <person name="Stajich J.E."/>
        </authorList>
    </citation>
    <scope>NUCLEOTIDE SEQUENCE</scope>
    <source>
        <strain evidence="1">JES_112</strain>
    </source>
</reference>
<comment type="caution">
    <text evidence="1">The sequence shown here is derived from an EMBL/GenBank/DDBJ whole genome shotgun (WGS) entry which is preliminary data.</text>
</comment>
<evidence type="ECO:0000313" key="1">
    <source>
        <dbReference type="EMBL" id="KAJ9661802.1"/>
    </source>
</evidence>
<dbReference type="EMBL" id="JAPDRQ010000020">
    <property type="protein sequence ID" value="KAJ9661802.1"/>
    <property type="molecule type" value="Genomic_DNA"/>
</dbReference>
<organism evidence="1 2">
    <name type="scientific">Neophaeococcomyces mojaviensis</name>
    <dbReference type="NCBI Taxonomy" id="3383035"/>
    <lineage>
        <taxon>Eukaryota</taxon>
        <taxon>Fungi</taxon>
        <taxon>Dikarya</taxon>
        <taxon>Ascomycota</taxon>
        <taxon>Pezizomycotina</taxon>
        <taxon>Eurotiomycetes</taxon>
        <taxon>Chaetothyriomycetidae</taxon>
        <taxon>Chaetothyriales</taxon>
        <taxon>Chaetothyriales incertae sedis</taxon>
        <taxon>Neophaeococcomyces</taxon>
    </lineage>
</organism>
<keyword evidence="2" id="KW-1185">Reference proteome</keyword>
<name>A0ACC3AG42_9EURO</name>
<dbReference type="Proteomes" id="UP001172386">
    <property type="component" value="Unassembled WGS sequence"/>
</dbReference>
<accession>A0ACC3AG42</accession>
<evidence type="ECO:0000313" key="2">
    <source>
        <dbReference type="Proteomes" id="UP001172386"/>
    </source>
</evidence>
<gene>
    <name evidence="1" type="ORF">H2198_001767</name>
</gene>
<sequence length="264" mass="29894">MTTHFDHYSYQHRPSISPPVSPKSLPHGYKRKASTQDNDDYEVESPAHISNSFKKLRLSEYARRLQTATDVLNAGIDNVKRPNVPDLAPVGVSYRDAGLTFQPLTGYPASVSQTSTHCDNTRDVDDYMPVDETSDRVWVHDLDAEIREIEAEEAKNKNGIQISEAGKEYSKLPEHILRQSLKVEDPAKSLQMVLYRDPISISVPQEEDAVRKAILEARRRMRERQHEERVAEVAFDAGAQVTTHSHNFLQPLSDNEAEDGMDID</sequence>
<proteinExistence type="predicted"/>
<protein>
    <submittedName>
        <fullName evidence="1">Uncharacterized protein</fullName>
    </submittedName>
</protein>